<evidence type="ECO:0000313" key="6">
    <source>
        <dbReference type="Proteomes" id="UP000576792"/>
    </source>
</evidence>
<reference evidence="5 6" key="1">
    <citation type="submission" date="2020-03" db="EMBL/GenBank/DDBJ databases">
        <title>Sequencing the genomes of 1000 actinobacteria strains.</title>
        <authorList>
            <person name="Klenk H.-P."/>
        </authorList>
    </citation>
    <scope>NUCLEOTIDE SEQUENCE [LARGE SCALE GENOMIC DNA]</scope>
    <source>
        <strain evidence="5 6">DSM 18964</strain>
    </source>
</reference>
<dbReference type="NCBIfam" id="NF033788">
    <property type="entry name" value="HTH_metalloreg"/>
    <property type="match status" value="1"/>
</dbReference>
<dbReference type="Pfam" id="PF12840">
    <property type="entry name" value="HTH_20"/>
    <property type="match status" value="1"/>
</dbReference>
<gene>
    <name evidence="5" type="ORF">BKA07_001560</name>
</gene>
<dbReference type="RefSeq" id="WP_167950390.1">
    <property type="nucleotide sequence ID" value="NZ_BAAAPQ010000013.1"/>
</dbReference>
<dbReference type="SMART" id="SM00418">
    <property type="entry name" value="HTH_ARSR"/>
    <property type="match status" value="1"/>
</dbReference>
<dbReference type="PANTHER" id="PTHR33154:SF33">
    <property type="entry name" value="TRANSCRIPTIONAL REPRESSOR SDPR"/>
    <property type="match status" value="1"/>
</dbReference>
<dbReference type="PROSITE" id="PS50987">
    <property type="entry name" value="HTH_ARSR_2"/>
    <property type="match status" value="1"/>
</dbReference>
<keyword evidence="3" id="KW-0804">Transcription</keyword>
<dbReference type="InterPro" id="IPR011991">
    <property type="entry name" value="ArsR-like_HTH"/>
</dbReference>
<accession>A0A846RYK5</accession>
<dbReference type="GO" id="GO:0003677">
    <property type="term" value="F:DNA binding"/>
    <property type="evidence" value="ECO:0007669"/>
    <property type="project" value="UniProtKB-KW"/>
</dbReference>
<dbReference type="EMBL" id="JAATJN010000001">
    <property type="protein sequence ID" value="NJC56525.1"/>
    <property type="molecule type" value="Genomic_DNA"/>
</dbReference>
<protein>
    <submittedName>
        <fullName evidence="5">DNA-binding transcriptional ArsR family regulator</fullName>
    </submittedName>
</protein>
<dbReference type="InterPro" id="IPR051081">
    <property type="entry name" value="HTH_MetalResp_TranReg"/>
</dbReference>
<dbReference type="Proteomes" id="UP000576792">
    <property type="component" value="Unassembled WGS sequence"/>
</dbReference>
<evidence type="ECO:0000256" key="1">
    <source>
        <dbReference type="ARBA" id="ARBA00023015"/>
    </source>
</evidence>
<evidence type="ECO:0000259" key="4">
    <source>
        <dbReference type="PROSITE" id="PS50987"/>
    </source>
</evidence>
<feature type="domain" description="HTH arsR-type" evidence="4">
    <location>
        <begin position="1"/>
        <end position="90"/>
    </location>
</feature>
<proteinExistence type="predicted"/>
<comment type="caution">
    <text evidence="5">The sequence shown here is derived from an EMBL/GenBank/DDBJ whole genome shotgun (WGS) entry which is preliminary data.</text>
</comment>
<dbReference type="InterPro" id="IPR036388">
    <property type="entry name" value="WH-like_DNA-bd_sf"/>
</dbReference>
<dbReference type="GO" id="GO:0003700">
    <property type="term" value="F:DNA-binding transcription factor activity"/>
    <property type="evidence" value="ECO:0007669"/>
    <property type="project" value="InterPro"/>
</dbReference>
<organism evidence="5 6">
    <name type="scientific">Brevibacterium marinum</name>
    <dbReference type="NCBI Taxonomy" id="418643"/>
    <lineage>
        <taxon>Bacteria</taxon>
        <taxon>Bacillati</taxon>
        <taxon>Actinomycetota</taxon>
        <taxon>Actinomycetes</taxon>
        <taxon>Micrococcales</taxon>
        <taxon>Brevibacteriaceae</taxon>
        <taxon>Brevibacterium</taxon>
    </lineage>
</organism>
<evidence type="ECO:0000256" key="2">
    <source>
        <dbReference type="ARBA" id="ARBA00023125"/>
    </source>
</evidence>
<dbReference type="SUPFAM" id="SSF46785">
    <property type="entry name" value="Winged helix' DNA-binding domain"/>
    <property type="match status" value="1"/>
</dbReference>
<keyword evidence="6" id="KW-1185">Reference proteome</keyword>
<sequence>MDALAALADPARRRIVECLRDSEVSAGELADVMEAEFGLVQPATSRHLRRLRETGLVHSRPDGTSRLYSLDPGALRDIAVWLEQFRGLWSDALSSLDAEVQRGKSSRRSAAP</sequence>
<dbReference type="InterPro" id="IPR001845">
    <property type="entry name" value="HTH_ArsR_DNA-bd_dom"/>
</dbReference>
<keyword evidence="2 5" id="KW-0238">DNA-binding</keyword>
<evidence type="ECO:0000313" key="5">
    <source>
        <dbReference type="EMBL" id="NJC56525.1"/>
    </source>
</evidence>
<keyword evidence="1" id="KW-0805">Transcription regulation</keyword>
<dbReference type="CDD" id="cd00090">
    <property type="entry name" value="HTH_ARSR"/>
    <property type="match status" value="1"/>
</dbReference>
<dbReference type="Gene3D" id="1.10.10.10">
    <property type="entry name" value="Winged helix-like DNA-binding domain superfamily/Winged helix DNA-binding domain"/>
    <property type="match status" value="1"/>
</dbReference>
<dbReference type="InterPro" id="IPR036390">
    <property type="entry name" value="WH_DNA-bd_sf"/>
</dbReference>
<name>A0A846RYK5_9MICO</name>
<dbReference type="PRINTS" id="PR00778">
    <property type="entry name" value="HTHARSR"/>
</dbReference>
<dbReference type="AlphaFoldDB" id="A0A846RYK5"/>
<evidence type="ECO:0000256" key="3">
    <source>
        <dbReference type="ARBA" id="ARBA00023163"/>
    </source>
</evidence>
<dbReference type="PANTHER" id="PTHR33154">
    <property type="entry name" value="TRANSCRIPTIONAL REGULATOR, ARSR FAMILY"/>
    <property type="match status" value="1"/>
</dbReference>